<dbReference type="Pfam" id="PF11901">
    <property type="entry name" value="DM9"/>
    <property type="match status" value="1"/>
</dbReference>
<sequence length="366" mass="40035">MRDEVISLSYAHFCPINVTNGASESLSSRPELPLTSNFYYYLIIMPDCWQPGVQYDNGAVVEYEGAEYSIIQPHRSLPDWTPSATPALWSRRQGSGGGNQQQQWGGNNDNKNWQQDNNQGQNRGYDYSQNQQQQQQQQPQQQQPDQPHQSWIEENKRNLERAGGAAAGLGALGAAYGAYAHHQSGQENKSAEAWSQGNWMNDAKTRTEQFNQNGPTAPVTWVLVHGTNIPQDAIEGGRDGDGSSLYVARAYHEGGVHPGKAGRNLRKGGVIGYGGKEIEVEDYEVLLGNPNSVRWVDVRGNFSASNLGGQPVEGGREKDGTPLYIAQAPIKGAVHPGKTNEGFNGAVVPYGGKEEIVQNFRTLVLA</sequence>
<dbReference type="InterPro" id="IPR006616">
    <property type="entry name" value="DM9_repeat"/>
</dbReference>
<protein>
    <submittedName>
        <fullName evidence="4">Carbohydrate-binding module family 12 protein</fullName>
    </submittedName>
</protein>
<keyword evidence="5" id="KW-1185">Reference proteome</keyword>
<name>A0A067N0L1_BOTB1</name>
<accession>A0A067N0L1</accession>
<dbReference type="Proteomes" id="UP000027195">
    <property type="component" value="Unassembled WGS sequence"/>
</dbReference>
<dbReference type="STRING" id="930990.A0A067N0L1"/>
<dbReference type="HOGENOM" id="CLU_072648_0_0_1"/>
<dbReference type="GO" id="GO:0005975">
    <property type="term" value="P:carbohydrate metabolic process"/>
    <property type="evidence" value="ECO:0007669"/>
    <property type="project" value="InterPro"/>
</dbReference>
<feature type="domain" description="Chitin-binding type-3" evidence="3">
    <location>
        <begin position="49"/>
        <end position="89"/>
    </location>
</feature>
<dbReference type="PANTHER" id="PTHR31649:SF1">
    <property type="entry name" value="FARNESOIC ACID O-METHYL TRANSFERASE DOMAIN-CONTAINING PROTEIN"/>
    <property type="match status" value="1"/>
</dbReference>
<dbReference type="InterPro" id="IPR003610">
    <property type="entry name" value="CBM5/12"/>
</dbReference>
<dbReference type="Gene3D" id="2.10.10.20">
    <property type="entry name" value="Carbohydrate-binding module superfamily 5/12"/>
    <property type="match status" value="1"/>
</dbReference>
<proteinExistence type="predicted"/>
<reference evidence="5" key="1">
    <citation type="journal article" date="2014" name="Proc. Natl. Acad. Sci. U.S.A.">
        <title>Extensive sampling of basidiomycete genomes demonstrates inadequacy of the white-rot/brown-rot paradigm for wood decay fungi.</title>
        <authorList>
            <person name="Riley R."/>
            <person name="Salamov A.A."/>
            <person name="Brown D.W."/>
            <person name="Nagy L.G."/>
            <person name="Floudas D."/>
            <person name="Held B.W."/>
            <person name="Levasseur A."/>
            <person name="Lombard V."/>
            <person name="Morin E."/>
            <person name="Otillar R."/>
            <person name="Lindquist E.A."/>
            <person name="Sun H."/>
            <person name="LaButti K.M."/>
            <person name="Schmutz J."/>
            <person name="Jabbour D."/>
            <person name="Luo H."/>
            <person name="Baker S.E."/>
            <person name="Pisabarro A.G."/>
            <person name="Walton J.D."/>
            <person name="Blanchette R.A."/>
            <person name="Henrissat B."/>
            <person name="Martin F."/>
            <person name="Cullen D."/>
            <person name="Hibbett D.S."/>
            <person name="Grigoriev I.V."/>
        </authorList>
    </citation>
    <scope>NUCLEOTIDE SEQUENCE [LARGE SCALE GENOMIC DNA]</scope>
    <source>
        <strain evidence="5">FD-172 SS1</strain>
    </source>
</reference>
<dbReference type="PANTHER" id="PTHR31649">
    <property type="entry name" value="AGAP009604-PA"/>
    <property type="match status" value="1"/>
</dbReference>
<organism evidence="4 5">
    <name type="scientific">Botryobasidium botryosum (strain FD-172 SS1)</name>
    <dbReference type="NCBI Taxonomy" id="930990"/>
    <lineage>
        <taxon>Eukaryota</taxon>
        <taxon>Fungi</taxon>
        <taxon>Dikarya</taxon>
        <taxon>Basidiomycota</taxon>
        <taxon>Agaricomycotina</taxon>
        <taxon>Agaricomycetes</taxon>
        <taxon>Cantharellales</taxon>
        <taxon>Botryobasidiaceae</taxon>
        <taxon>Botryobasidium</taxon>
    </lineage>
</organism>
<dbReference type="EMBL" id="KL198016">
    <property type="protein sequence ID" value="KDQ21364.1"/>
    <property type="molecule type" value="Genomic_DNA"/>
</dbReference>
<dbReference type="CDD" id="cd12214">
    <property type="entry name" value="ChiA1_BD"/>
    <property type="match status" value="1"/>
</dbReference>
<dbReference type="OrthoDB" id="2142040at2759"/>
<evidence type="ECO:0000256" key="1">
    <source>
        <dbReference type="ARBA" id="ARBA00022801"/>
    </source>
</evidence>
<evidence type="ECO:0000313" key="4">
    <source>
        <dbReference type="EMBL" id="KDQ21364.1"/>
    </source>
</evidence>
<dbReference type="GO" id="GO:0030246">
    <property type="term" value="F:carbohydrate binding"/>
    <property type="evidence" value="ECO:0007669"/>
    <property type="project" value="InterPro"/>
</dbReference>
<dbReference type="AlphaFoldDB" id="A0A067N0L1"/>
<dbReference type="Pfam" id="PF02839">
    <property type="entry name" value="CBM_5_12"/>
    <property type="match status" value="1"/>
</dbReference>
<feature type="region of interest" description="Disordered" evidence="2">
    <location>
        <begin position="75"/>
        <end position="148"/>
    </location>
</feature>
<dbReference type="GO" id="GO:0005576">
    <property type="term" value="C:extracellular region"/>
    <property type="evidence" value="ECO:0007669"/>
    <property type="project" value="InterPro"/>
</dbReference>
<dbReference type="InParanoid" id="A0A067N0L1"/>
<evidence type="ECO:0000256" key="2">
    <source>
        <dbReference type="SAM" id="MobiDB-lite"/>
    </source>
</evidence>
<dbReference type="SUPFAM" id="SSF51055">
    <property type="entry name" value="Carbohydrate binding domain"/>
    <property type="match status" value="1"/>
</dbReference>
<feature type="compositionally biased region" description="Low complexity" evidence="2">
    <location>
        <begin position="100"/>
        <end position="148"/>
    </location>
</feature>
<gene>
    <name evidence="4" type="ORF">BOTBODRAFT_50012</name>
</gene>
<keyword evidence="1" id="KW-0378">Hydrolase</keyword>
<dbReference type="GO" id="GO:0004553">
    <property type="term" value="F:hydrolase activity, hydrolyzing O-glycosyl compounds"/>
    <property type="evidence" value="ECO:0007669"/>
    <property type="project" value="InterPro"/>
</dbReference>
<evidence type="ECO:0000313" key="5">
    <source>
        <dbReference type="Proteomes" id="UP000027195"/>
    </source>
</evidence>
<dbReference type="SMART" id="SM00696">
    <property type="entry name" value="DM9"/>
    <property type="match status" value="1"/>
</dbReference>
<evidence type="ECO:0000259" key="3">
    <source>
        <dbReference type="Pfam" id="PF02839"/>
    </source>
</evidence>
<dbReference type="InterPro" id="IPR036573">
    <property type="entry name" value="CBM_sf_5/12"/>
</dbReference>